<gene>
    <name evidence="1" type="ORF">G3I70_03310</name>
</gene>
<name>A0A6L9Q916_9ACTN</name>
<dbReference type="Proteomes" id="UP000475532">
    <property type="component" value="Unassembled WGS sequence"/>
</dbReference>
<dbReference type="AlphaFoldDB" id="A0A6L9Q916"/>
<evidence type="ECO:0000313" key="2">
    <source>
        <dbReference type="Proteomes" id="UP000475532"/>
    </source>
</evidence>
<sequence>MKSFSYTELDKLAGEVLPERAVLSTLLVGGGDDDNHNFNLNANHGHDGGGDGHTVTTSACSANSNQPQMGLLTLWQTSPAANSQICTPANAALNG</sequence>
<organism evidence="1 2">
    <name type="scientific">Actinomadura bangladeshensis</name>
    <dbReference type="NCBI Taxonomy" id="453573"/>
    <lineage>
        <taxon>Bacteria</taxon>
        <taxon>Bacillati</taxon>
        <taxon>Actinomycetota</taxon>
        <taxon>Actinomycetes</taxon>
        <taxon>Streptosporangiales</taxon>
        <taxon>Thermomonosporaceae</taxon>
        <taxon>Actinomadura</taxon>
    </lineage>
</organism>
<proteinExistence type="predicted"/>
<dbReference type="RefSeq" id="WP_163053155.1">
    <property type="nucleotide sequence ID" value="NZ_JAAGLI010000092.1"/>
</dbReference>
<protein>
    <submittedName>
        <fullName evidence="1">Uncharacterized protein</fullName>
    </submittedName>
</protein>
<evidence type="ECO:0000313" key="1">
    <source>
        <dbReference type="EMBL" id="NEA21528.1"/>
    </source>
</evidence>
<accession>A0A6L9Q916</accession>
<comment type="caution">
    <text evidence="1">The sequence shown here is derived from an EMBL/GenBank/DDBJ whole genome shotgun (WGS) entry which is preliminary data.</text>
</comment>
<reference evidence="1 2" key="1">
    <citation type="submission" date="2020-01" db="EMBL/GenBank/DDBJ databases">
        <title>Insect and environment-associated Actinomycetes.</title>
        <authorList>
            <person name="Currrie C."/>
            <person name="Chevrette M."/>
            <person name="Carlson C."/>
            <person name="Stubbendieck R."/>
            <person name="Wendt-Pienkowski E."/>
        </authorList>
    </citation>
    <scope>NUCLEOTIDE SEQUENCE [LARGE SCALE GENOMIC DNA]</scope>
    <source>
        <strain evidence="1 2">SID10258</strain>
    </source>
</reference>
<dbReference type="EMBL" id="JAAGLI010000092">
    <property type="protein sequence ID" value="NEA21528.1"/>
    <property type="molecule type" value="Genomic_DNA"/>
</dbReference>